<dbReference type="EMBL" id="QFYR01000003">
    <property type="protein sequence ID" value="RAK52042.1"/>
    <property type="molecule type" value="Genomic_DNA"/>
</dbReference>
<protein>
    <submittedName>
        <fullName evidence="2">Calcium-binding protein</fullName>
    </submittedName>
</protein>
<dbReference type="PANTHER" id="PTHR31157">
    <property type="entry name" value="SCP DOMAIN-CONTAINING PROTEIN"/>
    <property type="match status" value="1"/>
</dbReference>
<dbReference type="InterPro" id="IPR001343">
    <property type="entry name" value="Hemolysn_Ca-bd"/>
</dbReference>
<name>A0A328ABE2_9CAUL</name>
<dbReference type="Pfam" id="PF00188">
    <property type="entry name" value="CAP"/>
    <property type="match status" value="1"/>
</dbReference>
<gene>
    <name evidence="2" type="ORF">DJ018_12845</name>
</gene>
<dbReference type="PRINTS" id="PR00313">
    <property type="entry name" value="CABNDNGRPT"/>
</dbReference>
<comment type="caution">
    <text evidence="2">The sequence shown here is derived from an EMBL/GenBank/DDBJ whole genome shotgun (WGS) entry which is preliminary data.</text>
</comment>
<organism evidence="2 3">
    <name type="scientific">Phenylobacterium deserti</name>
    <dbReference type="NCBI Taxonomy" id="1914756"/>
    <lineage>
        <taxon>Bacteria</taxon>
        <taxon>Pseudomonadati</taxon>
        <taxon>Pseudomonadota</taxon>
        <taxon>Alphaproteobacteria</taxon>
        <taxon>Caulobacterales</taxon>
        <taxon>Caulobacteraceae</taxon>
        <taxon>Phenylobacterium</taxon>
    </lineage>
</organism>
<dbReference type="AlphaFoldDB" id="A0A328ABE2"/>
<dbReference type="Gene3D" id="2.150.10.10">
    <property type="entry name" value="Serralysin-like metalloprotease, C-terminal"/>
    <property type="match status" value="1"/>
</dbReference>
<proteinExistence type="predicted"/>
<dbReference type="InterPro" id="IPR011049">
    <property type="entry name" value="Serralysin-like_metalloprot_C"/>
</dbReference>
<feature type="domain" description="SCP" evidence="1">
    <location>
        <begin position="12"/>
        <end position="131"/>
    </location>
</feature>
<evidence type="ECO:0000259" key="1">
    <source>
        <dbReference type="Pfam" id="PF00188"/>
    </source>
</evidence>
<dbReference type="PANTHER" id="PTHR31157:SF1">
    <property type="entry name" value="SCP DOMAIN-CONTAINING PROTEIN"/>
    <property type="match status" value="1"/>
</dbReference>
<dbReference type="InterPro" id="IPR014044">
    <property type="entry name" value="CAP_dom"/>
</dbReference>
<dbReference type="SUPFAM" id="SSF51120">
    <property type="entry name" value="beta-Roll"/>
    <property type="match status" value="1"/>
</dbReference>
<accession>A0A328ABE2</accession>
<dbReference type="SUPFAM" id="SSF49464">
    <property type="entry name" value="Carboxypeptidase regulatory domain-like"/>
    <property type="match status" value="1"/>
</dbReference>
<dbReference type="OrthoDB" id="419320at2"/>
<dbReference type="Pfam" id="PF13620">
    <property type="entry name" value="CarboxypepD_reg"/>
    <property type="match status" value="1"/>
</dbReference>
<dbReference type="InterPro" id="IPR018511">
    <property type="entry name" value="Hemolysin-typ_Ca-bd_CS"/>
</dbReference>
<dbReference type="Pfam" id="PF00353">
    <property type="entry name" value="HemolysinCabind"/>
    <property type="match status" value="1"/>
</dbReference>
<evidence type="ECO:0000313" key="2">
    <source>
        <dbReference type="EMBL" id="RAK52042.1"/>
    </source>
</evidence>
<dbReference type="RefSeq" id="WP_111515366.1">
    <property type="nucleotide sequence ID" value="NZ_QFYR01000003.1"/>
</dbReference>
<dbReference type="PROSITE" id="PS00330">
    <property type="entry name" value="HEMOLYSIN_CALCIUM"/>
    <property type="match status" value="3"/>
</dbReference>
<keyword evidence="3" id="KW-1185">Reference proteome</keyword>
<dbReference type="SUPFAM" id="SSF55797">
    <property type="entry name" value="PR-1-like"/>
    <property type="match status" value="1"/>
</dbReference>
<dbReference type="GO" id="GO:0005509">
    <property type="term" value="F:calcium ion binding"/>
    <property type="evidence" value="ECO:0007669"/>
    <property type="project" value="InterPro"/>
</dbReference>
<evidence type="ECO:0000313" key="3">
    <source>
        <dbReference type="Proteomes" id="UP000249725"/>
    </source>
</evidence>
<dbReference type="InterPro" id="IPR008969">
    <property type="entry name" value="CarboxyPept-like_regulatory"/>
</dbReference>
<dbReference type="CDD" id="cd05379">
    <property type="entry name" value="CAP_bacterial"/>
    <property type="match status" value="1"/>
</dbReference>
<sequence>MAAASAEEQYLLELINADRAKAGVQPLAGDSRLNDAADLHSQWMIDTDTFSHTGANGSTATQRMQAAGFQFTGSWSNGENIGWASLRGAPGFADEVELLHTNLMNSPGHRANLLNGTFQQVGLGFKTGEYQGWQAAFVTEDFAKVGTNKFITGVAYNDLSLDRSYDLGEGLGGVTVTATSASGAVYSATTAAGGGYDLALPTGTYSLSFSGAGLTGSTQTVSVGASNVKVDLVDPQAGATPVPTPTPTPVPPTGLSLTGTSRADVLQGGAGADTLLGGGGSDRLFGLDGSDKLDGGAGADTLFGGAGVDTLTGGAGNDHFAFDTLGGGADEITDFNVYYDTIDLAQAAFGAAGAKGALASTAFWKGAAAHDASDRIIYNSQTGDLIYDPDGTGAAQGQVFAHLTPGLSLTSSDFLVY</sequence>
<dbReference type="Gene3D" id="3.40.33.10">
    <property type="entry name" value="CAP"/>
    <property type="match status" value="1"/>
</dbReference>
<dbReference type="Proteomes" id="UP000249725">
    <property type="component" value="Unassembled WGS sequence"/>
</dbReference>
<reference evidence="3" key="1">
    <citation type="submission" date="2018-05" db="EMBL/GenBank/DDBJ databases">
        <authorList>
            <person name="Li X."/>
        </authorList>
    </citation>
    <scope>NUCLEOTIDE SEQUENCE [LARGE SCALE GENOMIC DNA]</scope>
    <source>
        <strain evidence="3">YIM 73061</strain>
    </source>
</reference>
<dbReference type="InterPro" id="IPR035940">
    <property type="entry name" value="CAP_sf"/>
</dbReference>